<sequence>MKISCSNNYQELLNEFETTLNRKLTDAEKEIIQLLVRNH</sequence>
<proteinExistence type="predicted"/>
<protein>
    <submittedName>
        <fullName evidence="1">Uncharacterized protein</fullName>
    </submittedName>
</protein>
<evidence type="ECO:0000313" key="2">
    <source>
        <dbReference type="Proteomes" id="UP001179280"/>
    </source>
</evidence>
<keyword evidence="2" id="KW-1185">Reference proteome</keyword>
<accession>A0ABS2SYZ4</accession>
<dbReference type="Proteomes" id="UP001179280">
    <property type="component" value="Unassembled WGS sequence"/>
</dbReference>
<dbReference type="EMBL" id="JAFBCV010000017">
    <property type="protein sequence ID" value="MBM7840754.1"/>
    <property type="molecule type" value="Genomic_DNA"/>
</dbReference>
<comment type="caution">
    <text evidence="1">The sequence shown here is derived from an EMBL/GenBank/DDBJ whole genome shotgun (WGS) entry which is preliminary data.</text>
</comment>
<organism evidence="1 2">
    <name type="scientific">Shouchella xiaoxiensis</name>
    <dbReference type="NCBI Taxonomy" id="766895"/>
    <lineage>
        <taxon>Bacteria</taxon>
        <taxon>Bacillati</taxon>
        <taxon>Bacillota</taxon>
        <taxon>Bacilli</taxon>
        <taxon>Bacillales</taxon>
        <taxon>Bacillaceae</taxon>
        <taxon>Shouchella</taxon>
    </lineage>
</organism>
<reference evidence="1" key="1">
    <citation type="submission" date="2021-01" db="EMBL/GenBank/DDBJ databases">
        <title>Genomic Encyclopedia of Type Strains, Phase IV (KMG-IV): sequencing the most valuable type-strain genomes for metagenomic binning, comparative biology and taxonomic classification.</title>
        <authorList>
            <person name="Goeker M."/>
        </authorList>
    </citation>
    <scope>NUCLEOTIDE SEQUENCE</scope>
    <source>
        <strain evidence="1">DSM 21943</strain>
    </source>
</reference>
<evidence type="ECO:0000313" key="1">
    <source>
        <dbReference type="EMBL" id="MBM7840754.1"/>
    </source>
</evidence>
<gene>
    <name evidence="1" type="ORF">JOC54_004047</name>
</gene>
<name>A0ABS2SYZ4_9BACI</name>